<feature type="compositionally biased region" description="Basic and acidic residues" evidence="1">
    <location>
        <begin position="138"/>
        <end position="148"/>
    </location>
</feature>
<protein>
    <submittedName>
        <fullName evidence="2">Uncharacterized protein</fullName>
    </submittedName>
</protein>
<gene>
    <name evidence="2" type="ORF">ASPSYDRAFT_328298</name>
</gene>
<dbReference type="GeneID" id="63761095"/>
<evidence type="ECO:0000313" key="3">
    <source>
        <dbReference type="Proteomes" id="UP000184356"/>
    </source>
</evidence>
<feature type="compositionally biased region" description="Basic and acidic residues" evidence="1">
    <location>
        <begin position="113"/>
        <end position="131"/>
    </location>
</feature>
<name>A0A1L9TYK6_9EURO</name>
<evidence type="ECO:0000256" key="1">
    <source>
        <dbReference type="SAM" id="MobiDB-lite"/>
    </source>
</evidence>
<keyword evidence="3" id="KW-1185">Reference proteome</keyword>
<organism evidence="2 3">
    <name type="scientific">Aspergillus sydowii CBS 593.65</name>
    <dbReference type="NCBI Taxonomy" id="1036612"/>
    <lineage>
        <taxon>Eukaryota</taxon>
        <taxon>Fungi</taxon>
        <taxon>Dikarya</taxon>
        <taxon>Ascomycota</taxon>
        <taxon>Pezizomycotina</taxon>
        <taxon>Eurotiomycetes</taxon>
        <taxon>Eurotiomycetidae</taxon>
        <taxon>Eurotiales</taxon>
        <taxon>Aspergillaceae</taxon>
        <taxon>Aspergillus</taxon>
        <taxon>Aspergillus subgen. Nidulantes</taxon>
    </lineage>
</organism>
<accession>A0A1L9TYK6</accession>
<proteinExistence type="predicted"/>
<dbReference type="AlphaFoldDB" id="A0A1L9TYK6"/>
<dbReference type="EMBL" id="KV878582">
    <property type="protein sequence ID" value="OJJ64499.1"/>
    <property type="molecule type" value="Genomic_DNA"/>
</dbReference>
<feature type="region of interest" description="Disordered" evidence="1">
    <location>
        <begin position="95"/>
        <end position="148"/>
    </location>
</feature>
<dbReference type="RefSeq" id="XP_040708305.1">
    <property type="nucleotide sequence ID" value="XM_040845022.1"/>
</dbReference>
<reference evidence="3" key="1">
    <citation type="journal article" date="2017" name="Genome Biol.">
        <title>Comparative genomics reveals high biological diversity and specific adaptations in the industrially and medically important fungal genus Aspergillus.</title>
        <authorList>
            <person name="de Vries R.P."/>
            <person name="Riley R."/>
            <person name="Wiebenga A."/>
            <person name="Aguilar-Osorio G."/>
            <person name="Amillis S."/>
            <person name="Uchima C.A."/>
            <person name="Anderluh G."/>
            <person name="Asadollahi M."/>
            <person name="Askin M."/>
            <person name="Barry K."/>
            <person name="Battaglia E."/>
            <person name="Bayram O."/>
            <person name="Benocci T."/>
            <person name="Braus-Stromeyer S.A."/>
            <person name="Caldana C."/>
            <person name="Canovas D."/>
            <person name="Cerqueira G.C."/>
            <person name="Chen F."/>
            <person name="Chen W."/>
            <person name="Choi C."/>
            <person name="Clum A."/>
            <person name="Dos Santos R.A."/>
            <person name="Damasio A.R."/>
            <person name="Diallinas G."/>
            <person name="Emri T."/>
            <person name="Fekete E."/>
            <person name="Flipphi M."/>
            <person name="Freyberg S."/>
            <person name="Gallo A."/>
            <person name="Gournas C."/>
            <person name="Habgood R."/>
            <person name="Hainaut M."/>
            <person name="Harispe M.L."/>
            <person name="Henrissat B."/>
            <person name="Hilden K.S."/>
            <person name="Hope R."/>
            <person name="Hossain A."/>
            <person name="Karabika E."/>
            <person name="Karaffa L."/>
            <person name="Karanyi Z."/>
            <person name="Krasevec N."/>
            <person name="Kuo A."/>
            <person name="Kusch H."/>
            <person name="LaButti K."/>
            <person name="Lagendijk E.L."/>
            <person name="Lapidus A."/>
            <person name="Levasseur A."/>
            <person name="Lindquist E."/>
            <person name="Lipzen A."/>
            <person name="Logrieco A.F."/>
            <person name="MacCabe A."/>
            <person name="Maekelae M.R."/>
            <person name="Malavazi I."/>
            <person name="Melin P."/>
            <person name="Meyer V."/>
            <person name="Mielnichuk N."/>
            <person name="Miskei M."/>
            <person name="Molnar A.P."/>
            <person name="Mule G."/>
            <person name="Ngan C.Y."/>
            <person name="Orejas M."/>
            <person name="Orosz E."/>
            <person name="Ouedraogo J.P."/>
            <person name="Overkamp K.M."/>
            <person name="Park H.-S."/>
            <person name="Perrone G."/>
            <person name="Piumi F."/>
            <person name="Punt P.J."/>
            <person name="Ram A.F."/>
            <person name="Ramon A."/>
            <person name="Rauscher S."/>
            <person name="Record E."/>
            <person name="Riano-Pachon D.M."/>
            <person name="Robert V."/>
            <person name="Roehrig J."/>
            <person name="Ruller R."/>
            <person name="Salamov A."/>
            <person name="Salih N.S."/>
            <person name="Samson R.A."/>
            <person name="Sandor E."/>
            <person name="Sanguinetti M."/>
            <person name="Schuetze T."/>
            <person name="Sepcic K."/>
            <person name="Shelest E."/>
            <person name="Sherlock G."/>
            <person name="Sophianopoulou V."/>
            <person name="Squina F.M."/>
            <person name="Sun H."/>
            <person name="Susca A."/>
            <person name="Todd R.B."/>
            <person name="Tsang A."/>
            <person name="Unkles S.E."/>
            <person name="van de Wiele N."/>
            <person name="van Rossen-Uffink D."/>
            <person name="Oliveira J.V."/>
            <person name="Vesth T.C."/>
            <person name="Visser J."/>
            <person name="Yu J.-H."/>
            <person name="Zhou M."/>
            <person name="Andersen M.R."/>
            <person name="Archer D.B."/>
            <person name="Baker S.E."/>
            <person name="Benoit I."/>
            <person name="Brakhage A.A."/>
            <person name="Braus G.H."/>
            <person name="Fischer R."/>
            <person name="Frisvad J.C."/>
            <person name="Goldman G.H."/>
            <person name="Houbraken J."/>
            <person name="Oakley B."/>
            <person name="Pocsi I."/>
            <person name="Scazzocchio C."/>
            <person name="Seiboth B."/>
            <person name="vanKuyk P.A."/>
            <person name="Wortman J."/>
            <person name="Dyer P.S."/>
            <person name="Grigoriev I.V."/>
        </authorList>
    </citation>
    <scope>NUCLEOTIDE SEQUENCE [LARGE SCALE GENOMIC DNA]</scope>
    <source>
        <strain evidence="3">CBS 593.65</strain>
    </source>
</reference>
<evidence type="ECO:0000313" key="2">
    <source>
        <dbReference type="EMBL" id="OJJ64499.1"/>
    </source>
</evidence>
<sequence>MWLPIPRQISLGARVRLGAPPCARLAARSRLLQMRRPVRDWQASSLRDLRNDLCPAATALMHGAAGLEPRPLRDNQRDWRRSVATDLRQITQEAAPDPAVTGRSPSMGGVFHRLPEPCLDHLTTKRPDRESPLYLVEKTSRDRQDPMD</sequence>
<dbReference type="Proteomes" id="UP000184356">
    <property type="component" value="Unassembled WGS sequence"/>
</dbReference>
<dbReference type="VEuPathDB" id="FungiDB:ASPSYDRAFT_328298"/>